<sequence>MDCFVATAEKYVLAGKPLAELCDHNAKVARELNRCRFSGFSLQVAQTWAMLGIIYCSAGNGPPRQSQPQPGQKRQLPAPPEQVD</sequence>
<reference evidence="2" key="1">
    <citation type="submission" date="2023-07" db="EMBL/GenBank/DDBJ databases">
        <authorList>
            <person name="Stuckert A."/>
        </authorList>
    </citation>
    <scope>NUCLEOTIDE SEQUENCE</scope>
</reference>
<evidence type="ECO:0000256" key="1">
    <source>
        <dbReference type="SAM" id="MobiDB-lite"/>
    </source>
</evidence>
<protein>
    <submittedName>
        <fullName evidence="2">Uncharacterized protein</fullName>
    </submittedName>
</protein>
<name>A0ABN9M1F9_9NEOB</name>
<comment type="caution">
    <text evidence="2">The sequence shown here is derived from an EMBL/GenBank/DDBJ whole genome shotgun (WGS) entry which is preliminary data.</text>
</comment>
<evidence type="ECO:0000313" key="3">
    <source>
        <dbReference type="Proteomes" id="UP001176940"/>
    </source>
</evidence>
<organism evidence="2 3">
    <name type="scientific">Ranitomeya imitator</name>
    <name type="common">mimic poison frog</name>
    <dbReference type="NCBI Taxonomy" id="111125"/>
    <lineage>
        <taxon>Eukaryota</taxon>
        <taxon>Metazoa</taxon>
        <taxon>Chordata</taxon>
        <taxon>Craniata</taxon>
        <taxon>Vertebrata</taxon>
        <taxon>Euteleostomi</taxon>
        <taxon>Amphibia</taxon>
        <taxon>Batrachia</taxon>
        <taxon>Anura</taxon>
        <taxon>Neobatrachia</taxon>
        <taxon>Hyloidea</taxon>
        <taxon>Dendrobatidae</taxon>
        <taxon>Dendrobatinae</taxon>
        <taxon>Ranitomeya</taxon>
    </lineage>
</organism>
<gene>
    <name evidence="2" type="ORF">RIMI_LOCUS14352903</name>
</gene>
<feature type="compositionally biased region" description="Low complexity" evidence="1">
    <location>
        <begin position="61"/>
        <end position="75"/>
    </location>
</feature>
<dbReference type="EMBL" id="CAUEEQ010036861">
    <property type="protein sequence ID" value="CAJ0953546.1"/>
    <property type="molecule type" value="Genomic_DNA"/>
</dbReference>
<proteinExistence type="predicted"/>
<dbReference type="Proteomes" id="UP001176940">
    <property type="component" value="Unassembled WGS sequence"/>
</dbReference>
<feature type="region of interest" description="Disordered" evidence="1">
    <location>
        <begin position="61"/>
        <end position="84"/>
    </location>
</feature>
<accession>A0ABN9M1F9</accession>
<evidence type="ECO:0000313" key="2">
    <source>
        <dbReference type="EMBL" id="CAJ0953546.1"/>
    </source>
</evidence>
<keyword evidence="3" id="KW-1185">Reference proteome</keyword>